<dbReference type="InterPro" id="IPR039997">
    <property type="entry name" value="TFE"/>
</dbReference>
<dbReference type="EMBL" id="OZ023714">
    <property type="protein sequence ID" value="CAK9863470.1"/>
    <property type="molecule type" value="Genomic_DNA"/>
</dbReference>
<name>A0ABP1ALP7_9BRYO</name>
<evidence type="ECO:0000313" key="2">
    <source>
        <dbReference type="EMBL" id="CAK9863470.1"/>
    </source>
</evidence>
<evidence type="ECO:0000256" key="1">
    <source>
        <dbReference type="SAM" id="MobiDB-lite"/>
    </source>
</evidence>
<dbReference type="PANTHER" id="PTHR13097:SF7">
    <property type="entry name" value="GENERAL TRANSCRIPTION FACTOR IIE SUBUNIT 1"/>
    <property type="match status" value="1"/>
</dbReference>
<reference evidence="2" key="1">
    <citation type="submission" date="2024-03" db="EMBL/GenBank/DDBJ databases">
        <authorList>
            <consortium name="ELIXIR-Norway"/>
            <consortium name="Elixir Norway"/>
        </authorList>
    </citation>
    <scope>NUCLEOTIDE SEQUENCE</scope>
</reference>
<accession>A0ABP1ALP7</accession>
<feature type="region of interest" description="Disordered" evidence="1">
    <location>
        <begin position="220"/>
        <end position="262"/>
    </location>
</feature>
<sequence length="262" mass="28908">MLFFILQIVKGVKLYNAAIAVVSAEQQSESGGDSYCCLDYAQVMAVGYLEPYLTSSFCAFLFIVSLTHAPDVNFFHADNVDGQIGDKVCILRSGRSSYVSLLFVPVYNILRYPIHFVKQKIKDQLEHDNTTQEYTCPKTSFDHRCSTLHALCQVNPFDENFHCENCKTELMAESDKLAAAELGDGYGEDNAHCGKLKELLEKMDVNVQAASAIDGATVIEEGPRNSLPKGGNMEETEGMIAEDNAGGTGEFEAEDEIDWEEG</sequence>
<dbReference type="PANTHER" id="PTHR13097">
    <property type="entry name" value="TRANSCRIPTION INITIATION FACTOR IIE, ALPHA SUBUNIT"/>
    <property type="match status" value="1"/>
</dbReference>
<keyword evidence="3" id="KW-1185">Reference proteome</keyword>
<evidence type="ECO:0000313" key="3">
    <source>
        <dbReference type="Proteomes" id="UP001497522"/>
    </source>
</evidence>
<organism evidence="2 3">
    <name type="scientific">Sphagnum jensenii</name>
    <dbReference type="NCBI Taxonomy" id="128206"/>
    <lineage>
        <taxon>Eukaryota</taxon>
        <taxon>Viridiplantae</taxon>
        <taxon>Streptophyta</taxon>
        <taxon>Embryophyta</taxon>
        <taxon>Bryophyta</taxon>
        <taxon>Sphagnophytina</taxon>
        <taxon>Sphagnopsida</taxon>
        <taxon>Sphagnales</taxon>
        <taxon>Sphagnaceae</taxon>
        <taxon>Sphagnum</taxon>
    </lineage>
</organism>
<protein>
    <submittedName>
        <fullName evidence="2">Uncharacterized protein</fullName>
    </submittedName>
</protein>
<dbReference type="Proteomes" id="UP001497522">
    <property type="component" value="Chromosome 13"/>
</dbReference>
<feature type="compositionally biased region" description="Acidic residues" evidence="1">
    <location>
        <begin position="251"/>
        <end position="262"/>
    </location>
</feature>
<proteinExistence type="predicted"/>
<gene>
    <name evidence="2" type="ORF">CSSPJE1EN2_LOCUS6465</name>
</gene>